<evidence type="ECO:0000256" key="1">
    <source>
        <dbReference type="SAM" id="Phobius"/>
    </source>
</evidence>
<feature type="transmembrane region" description="Helical" evidence="1">
    <location>
        <begin position="208"/>
        <end position="229"/>
    </location>
</feature>
<sequence>MLRDFKETFKEVAQGVGPIALLILIVEATLLEASAASLLQFTVGTLMLLFGIAFFLLGVKVGLLPMGEAIGSDLPKRGSLLLIVVIAFIFGFLATVAEPDVRVLTGLIETVSGGEIAPAPLIIVIATGVGFFVATAMLRIIYGVPIAYLFAAGYGTVILLSFFTSEDFLSISLDAGAVTTGPVTVPFILALGIGISSVLGGRSQISDGFGLIGLASIGPIIGVMVVGVLSA</sequence>
<protein>
    <submittedName>
        <fullName evidence="2">DUF1538 domain-containing protein</fullName>
    </submittedName>
</protein>
<dbReference type="InterPro" id="IPR011435">
    <property type="entry name" value="UmpAB"/>
</dbReference>
<feature type="transmembrane region" description="Helical" evidence="1">
    <location>
        <begin position="37"/>
        <end position="59"/>
    </location>
</feature>
<dbReference type="RefSeq" id="WP_301664559.1">
    <property type="nucleotide sequence ID" value="NZ_VCYH01000007.1"/>
</dbReference>
<feature type="transmembrane region" description="Helical" evidence="1">
    <location>
        <begin position="117"/>
        <end position="138"/>
    </location>
</feature>
<dbReference type="Proteomes" id="UP001168338">
    <property type="component" value="Unassembled WGS sequence"/>
</dbReference>
<keyword evidence="1" id="KW-0472">Membrane</keyword>
<keyword evidence="1" id="KW-0812">Transmembrane</keyword>
<accession>A0ABT8MBX2</accession>
<proteinExistence type="predicted"/>
<dbReference type="EMBL" id="VCYH01000007">
    <property type="protein sequence ID" value="MDN7025409.1"/>
    <property type="molecule type" value="Genomic_DNA"/>
</dbReference>
<keyword evidence="3" id="KW-1185">Reference proteome</keyword>
<evidence type="ECO:0000313" key="2">
    <source>
        <dbReference type="EMBL" id="MDN7025409.1"/>
    </source>
</evidence>
<reference evidence="2" key="1">
    <citation type="submission" date="2019-05" db="EMBL/GenBank/DDBJ databases">
        <title>Methanoculleus sp. FWC-SCC1, a methanogenic archaeon isolated from deep marine cold seep.</title>
        <authorList>
            <person name="Chen Y.-W."/>
            <person name="Chen S.-C."/>
            <person name="Teng N.-H."/>
            <person name="Lai M.-C."/>
        </authorList>
    </citation>
    <scope>NUCLEOTIDE SEQUENCE</scope>
    <source>
        <strain evidence="2">FWC-SCC1</strain>
    </source>
</reference>
<feature type="transmembrane region" description="Helical" evidence="1">
    <location>
        <begin position="183"/>
        <end position="201"/>
    </location>
</feature>
<comment type="caution">
    <text evidence="2">The sequence shown here is derived from an EMBL/GenBank/DDBJ whole genome shotgun (WGS) entry which is preliminary data.</text>
</comment>
<name>A0ABT8MBX2_9EURY</name>
<dbReference type="Pfam" id="PF07556">
    <property type="entry name" value="DUF1538"/>
    <property type="match status" value="1"/>
</dbReference>
<keyword evidence="1" id="KW-1133">Transmembrane helix</keyword>
<gene>
    <name evidence="2" type="ORF">FGU65_10965</name>
</gene>
<feature type="transmembrane region" description="Helical" evidence="1">
    <location>
        <begin position="80"/>
        <end position="97"/>
    </location>
</feature>
<organism evidence="2 3">
    <name type="scientific">Methanoculleus frigidifontis</name>
    <dbReference type="NCBI Taxonomy" id="2584085"/>
    <lineage>
        <taxon>Archaea</taxon>
        <taxon>Methanobacteriati</taxon>
        <taxon>Methanobacteriota</taxon>
        <taxon>Stenosarchaea group</taxon>
        <taxon>Methanomicrobia</taxon>
        <taxon>Methanomicrobiales</taxon>
        <taxon>Methanomicrobiaceae</taxon>
        <taxon>Methanoculleus</taxon>
    </lineage>
</organism>
<feature type="transmembrane region" description="Helical" evidence="1">
    <location>
        <begin position="12"/>
        <end position="31"/>
    </location>
</feature>
<evidence type="ECO:0000313" key="3">
    <source>
        <dbReference type="Proteomes" id="UP001168338"/>
    </source>
</evidence>
<feature type="transmembrane region" description="Helical" evidence="1">
    <location>
        <begin position="145"/>
        <end position="163"/>
    </location>
</feature>